<dbReference type="EMBL" id="JAGTXB010000023">
    <property type="protein sequence ID" value="MBS0031602.1"/>
    <property type="molecule type" value="Genomic_DNA"/>
</dbReference>
<keyword evidence="2" id="KW-1185">Reference proteome</keyword>
<reference evidence="1 2" key="1">
    <citation type="submission" date="2021-04" db="EMBL/GenBank/DDBJ databases">
        <title>Chitinophaga sp. nov., isolated from the rhizosphere soil.</title>
        <authorList>
            <person name="He S."/>
        </authorList>
    </citation>
    <scope>NUCLEOTIDE SEQUENCE [LARGE SCALE GENOMIC DNA]</scope>
    <source>
        <strain evidence="1 2">2R12</strain>
    </source>
</reference>
<gene>
    <name evidence="1" type="ORF">KE626_30005</name>
</gene>
<name>A0ABS5JAY6_9BACT</name>
<accession>A0ABS5JAY6</accession>
<dbReference type="Proteomes" id="UP000676386">
    <property type="component" value="Unassembled WGS sequence"/>
</dbReference>
<dbReference type="RefSeq" id="WP_211976762.1">
    <property type="nucleotide sequence ID" value="NZ_CBFHAM010000052.1"/>
</dbReference>
<protein>
    <submittedName>
        <fullName evidence="1">Uncharacterized protein</fullName>
    </submittedName>
</protein>
<proteinExistence type="predicted"/>
<comment type="caution">
    <text evidence="1">The sequence shown here is derived from an EMBL/GenBank/DDBJ whole genome shotgun (WGS) entry which is preliminary data.</text>
</comment>
<evidence type="ECO:0000313" key="1">
    <source>
        <dbReference type="EMBL" id="MBS0031602.1"/>
    </source>
</evidence>
<evidence type="ECO:0000313" key="2">
    <source>
        <dbReference type="Proteomes" id="UP000676386"/>
    </source>
</evidence>
<sequence length="209" mass="23387">MTDTLNIIPEVVILDSLTKGLAYIRDNFHANAEADTYLFKLLNGMQIGSYNFYEQAKLLFVNNEDNPRRLALDFEFKFGEIKAPSIVVPATTEMPTAGGEWLSMGQGFLYPQDFGMQGPLPTIYTRRKKAMVTLGILTDDGNELLMLYHLLSGVLLSMQLHLSLKGLEQLTVGAEESKYFKEKSSLLNKALLLSFEYNFSSVAVPADNE</sequence>
<organism evidence="1 2">
    <name type="scientific">Chitinophaga hostae</name>
    <dbReference type="NCBI Taxonomy" id="2831022"/>
    <lineage>
        <taxon>Bacteria</taxon>
        <taxon>Pseudomonadati</taxon>
        <taxon>Bacteroidota</taxon>
        <taxon>Chitinophagia</taxon>
        <taxon>Chitinophagales</taxon>
        <taxon>Chitinophagaceae</taxon>
        <taxon>Chitinophaga</taxon>
    </lineage>
</organism>